<dbReference type="Proteomes" id="UP000310016">
    <property type="component" value="Unassembled WGS sequence"/>
</dbReference>
<keyword evidence="2" id="KW-1185">Reference proteome</keyword>
<sequence length="139" mass="15766">MKKILENVNLDSIVIENNGRNINLKFIDMMKGDFVGWVECRNTISLDYQNCFDEAEHEGFAEYVGLVSCQVFSPGECEQWMGNEYRFGSKEDFKMKNLILLCAAGGEVDLRIVCKEVFFNQSRFAVVDGLIGVDNETLG</sequence>
<evidence type="ECO:0000313" key="2">
    <source>
        <dbReference type="Proteomes" id="UP000310016"/>
    </source>
</evidence>
<accession>A0A4U0PGR2</accession>
<organism evidence="1 2">
    <name type="scientific">Chitiniphilus eburneus</name>
    <dbReference type="NCBI Taxonomy" id="2571148"/>
    <lineage>
        <taxon>Bacteria</taxon>
        <taxon>Pseudomonadati</taxon>
        <taxon>Pseudomonadota</taxon>
        <taxon>Betaproteobacteria</taxon>
        <taxon>Neisseriales</taxon>
        <taxon>Chitinibacteraceae</taxon>
        <taxon>Chitiniphilus</taxon>
    </lineage>
</organism>
<reference evidence="1 2" key="1">
    <citation type="submission" date="2019-04" db="EMBL/GenBank/DDBJ databases">
        <title>Chitiniphilus eburnea sp. nov., a novel chitinolytic bacterium isolated from aquaculture sludge.</title>
        <authorList>
            <person name="Sheng M."/>
        </authorList>
    </citation>
    <scope>NUCLEOTIDE SEQUENCE [LARGE SCALE GENOMIC DNA]</scope>
    <source>
        <strain evidence="1 2">HX-2-15</strain>
    </source>
</reference>
<comment type="caution">
    <text evidence="1">The sequence shown here is derived from an EMBL/GenBank/DDBJ whole genome shotgun (WGS) entry which is preliminary data.</text>
</comment>
<dbReference type="RefSeq" id="WP_136774609.1">
    <property type="nucleotide sequence ID" value="NZ_CP156074.1"/>
</dbReference>
<dbReference type="Pfam" id="PF22300">
    <property type="entry name" value="NGO_1070-like"/>
    <property type="match status" value="1"/>
</dbReference>
<dbReference type="EMBL" id="SUMF01000029">
    <property type="protein sequence ID" value="TJZ66850.1"/>
    <property type="molecule type" value="Genomic_DNA"/>
</dbReference>
<dbReference type="InterPro" id="IPR054454">
    <property type="entry name" value="NGO_1070-like"/>
</dbReference>
<evidence type="ECO:0000313" key="1">
    <source>
        <dbReference type="EMBL" id="TJZ66850.1"/>
    </source>
</evidence>
<dbReference type="AlphaFoldDB" id="A0A4U0PGR2"/>
<protein>
    <submittedName>
        <fullName evidence="1">Uncharacterized protein</fullName>
    </submittedName>
</protein>
<gene>
    <name evidence="1" type="ORF">FAZ21_16840</name>
</gene>
<name>A0A4U0PGR2_9NEIS</name>
<proteinExistence type="predicted"/>